<dbReference type="InterPro" id="IPR005526">
    <property type="entry name" value="Septum_form_inhib_MinC_C"/>
</dbReference>
<keyword evidence="3" id="KW-0717">Septation</keyword>
<evidence type="ECO:0000256" key="2">
    <source>
        <dbReference type="ARBA" id="ARBA00022618"/>
    </source>
</evidence>
<dbReference type="SUPFAM" id="SSF63848">
    <property type="entry name" value="Cell-division inhibitor MinC, C-terminal domain"/>
    <property type="match status" value="1"/>
</dbReference>
<dbReference type="GO" id="GO:1901891">
    <property type="term" value="P:regulation of cell septum assembly"/>
    <property type="evidence" value="ECO:0007669"/>
    <property type="project" value="InterPro"/>
</dbReference>
<dbReference type="RefSeq" id="WP_077862731.1">
    <property type="nucleotide sequence ID" value="NZ_CP040409.1"/>
</dbReference>
<dbReference type="Pfam" id="PF22642">
    <property type="entry name" value="MinC_N_1"/>
    <property type="match status" value="1"/>
</dbReference>
<dbReference type="InterPro" id="IPR036145">
    <property type="entry name" value="MinC_C_sf"/>
</dbReference>
<evidence type="ECO:0000313" key="9">
    <source>
        <dbReference type="Proteomes" id="UP000190409"/>
    </source>
</evidence>
<dbReference type="Gene3D" id="2.160.20.70">
    <property type="match status" value="1"/>
</dbReference>
<evidence type="ECO:0000256" key="3">
    <source>
        <dbReference type="ARBA" id="ARBA00023210"/>
    </source>
</evidence>
<evidence type="ECO:0000259" key="7">
    <source>
        <dbReference type="Pfam" id="PF22642"/>
    </source>
</evidence>
<dbReference type="Pfam" id="PF03775">
    <property type="entry name" value="MinC_C"/>
    <property type="match status" value="1"/>
</dbReference>
<name>A0A1S8KNG1_9LACT</name>
<organism evidence="8 9">
    <name type="scientific">Dolosigranulum pigrum</name>
    <dbReference type="NCBI Taxonomy" id="29394"/>
    <lineage>
        <taxon>Bacteria</taxon>
        <taxon>Bacillati</taxon>
        <taxon>Bacillota</taxon>
        <taxon>Bacilli</taxon>
        <taxon>Lactobacillales</taxon>
        <taxon>Carnobacteriaceae</taxon>
        <taxon>Dolosigranulum</taxon>
    </lineage>
</organism>
<evidence type="ECO:0000256" key="4">
    <source>
        <dbReference type="ARBA" id="ARBA00023306"/>
    </source>
</evidence>
<dbReference type="PANTHER" id="PTHR34108">
    <property type="entry name" value="SEPTUM SITE-DETERMINING PROTEIN MINC"/>
    <property type="match status" value="1"/>
</dbReference>
<comment type="subunit">
    <text evidence="5">Interacts with MinD and FtsZ.</text>
</comment>
<feature type="domain" description="Septum formation inhibitor MinC C-terminal" evidence="6">
    <location>
        <begin position="104"/>
        <end position="194"/>
    </location>
</feature>
<gene>
    <name evidence="8" type="ORF">BWX42_05590</name>
</gene>
<accession>A0A1S8KNG1</accession>
<dbReference type="OrthoDB" id="9790810at2"/>
<keyword evidence="2" id="KW-0132">Cell division</keyword>
<dbReference type="InterPro" id="IPR013033">
    <property type="entry name" value="MinC"/>
</dbReference>
<evidence type="ECO:0000259" key="6">
    <source>
        <dbReference type="Pfam" id="PF03775"/>
    </source>
</evidence>
<evidence type="ECO:0000256" key="5">
    <source>
        <dbReference type="ARBA" id="ARBA00046874"/>
    </source>
</evidence>
<dbReference type="GO" id="GO:0000917">
    <property type="term" value="P:division septum assembly"/>
    <property type="evidence" value="ECO:0007669"/>
    <property type="project" value="UniProtKB-KW"/>
</dbReference>
<evidence type="ECO:0000313" key="8">
    <source>
        <dbReference type="EMBL" id="OOL81269.1"/>
    </source>
</evidence>
<comment type="caution">
    <text evidence="8">The sequence shown here is derived from an EMBL/GenBank/DDBJ whole genome shotgun (WGS) entry which is preliminary data.</text>
</comment>
<sequence>MKTYTIKANNTEYRLLLSAEASLDEFARELKEFATELLEQPKAKEAFDLIIDSGNRILPFEYKQLYTNIIESRSEWSVLFTSNVLTKRQALKWHKNTALRVEFRTVEAGDILEASGDLLLVGDIEPGGFVRAAGNIYIIGRHDGVAYAGASGNDRAVIVGTFSTNSEIRINRHTYSIRHTLDEKSNYTPRAYFINERGVLEATDVTNIEQVRPEIDTIVNEIHHYEG</sequence>
<feature type="domain" description="Septum site-determining protein MinC N-terminal" evidence="7">
    <location>
        <begin position="5"/>
        <end position="78"/>
    </location>
</feature>
<comment type="similarity">
    <text evidence="1">Belongs to the MinC family.</text>
</comment>
<evidence type="ECO:0000256" key="1">
    <source>
        <dbReference type="ARBA" id="ARBA00006291"/>
    </source>
</evidence>
<dbReference type="InterPro" id="IPR055219">
    <property type="entry name" value="MinC_N_1"/>
</dbReference>
<dbReference type="InterPro" id="IPR016098">
    <property type="entry name" value="CAP/MinC_C"/>
</dbReference>
<dbReference type="PANTHER" id="PTHR34108:SF1">
    <property type="entry name" value="SEPTUM SITE-DETERMINING PROTEIN MINC"/>
    <property type="match status" value="1"/>
</dbReference>
<dbReference type="AlphaFoldDB" id="A0A1S8KNG1"/>
<protein>
    <submittedName>
        <fullName evidence="8">Uncharacterized protein</fullName>
    </submittedName>
</protein>
<reference evidence="8 9" key="1">
    <citation type="submission" date="2017-01" db="EMBL/GenBank/DDBJ databases">
        <title>Complete Genome Sequence of Dolosigranulum pigrum isolated from a Patient with interstitial lung disease.</title>
        <authorList>
            <person name="Mukhopadhyay R."/>
            <person name="Joaquin J."/>
            <person name="Hogue R."/>
            <person name="Fitzgerald S."/>
            <person name="Jospin G."/>
            <person name="Eisen J.A."/>
            <person name="Chaturvedi V."/>
        </authorList>
    </citation>
    <scope>NUCLEOTIDE SEQUENCE [LARGE SCALE GENOMIC DNA]</scope>
    <source>
        <strain evidence="8 9">15S00348</strain>
    </source>
</reference>
<dbReference type="Proteomes" id="UP000190409">
    <property type="component" value="Unassembled WGS sequence"/>
</dbReference>
<proteinExistence type="inferred from homology"/>
<keyword evidence="4" id="KW-0131">Cell cycle</keyword>
<dbReference type="EMBL" id="MUYF01000003">
    <property type="protein sequence ID" value="OOL81269.1"/>
    <property type="molecule type" value="Genomic_DNA"/>
</dbReference>
<dbReference type="GO" id="GO:0000902">
    <property type="term" value="P:cell morphogenesis"/>
    <property type="evidence" value="ECO:0007669"/>
    <property type="project" value="InterPro"/>
</dbReference>